<accession>E9HVF5</accession>
<sequence length="51" mass="5328">MSSSIARTLVVLDLTHSLGYLHRELSRPRGCPFGGPTPAGSSRSGDILGFG</sequence>
<dbReference type="InParanoid" id="E9HVF5"/>
<evidence type="ECO:0000313" key="2">
    <source>
        <dbReference type="EMBL" id="EFX64273.1"/>
    </source>
</evidence>
<keyword evidence="3" id="KW-1185">Reference proteome</keyword>
<dbReference type="PhylomeDB" id="E9HVF5"/>
<organism evidence="2 3">
    <name type="scientific">Daphnia pulex</name>
    <name type="common">Water flea</name>
    <dbReference type="NCBI Taxonomy" id="6669"/>
    <lineage>
        <taxon>Eukaryota</taxon>
        <taxon>Metazoa</taxon>
        <taxon>Ecdysozoa</taxon>
        <taxon>Arthropoda</taxon>
        <taxon>Crustacea</taxon>
        <taxon>Branchiopoda</taxon>
        <taxon>Diplostraca</taxon>
        <taxon>Cladocera</taxon>
        <taxon>Anomopoda</taxon>
        <taxon>Daphniidae</taxon>
        <taxon>Daphnia</taxon>
    </lineage>
</organism>
<dbReference type="KEGG" id="dpx:DAPPUDRAFT_266678"/>
<protein>
    <submittedName>
        <fullName evidence="2">Uncharacterized protein</fullName>
    </submittedName>
</protein>
<evidence type="ECO:0000256" key="1">
    <source>
        <dbReference type="SAM" id="MobiDB-lite"/>
    </source>
</evidence>
<proteinExistence type="predicted"/>
<gene>
    <name evidence="2" type="ORF">DAPPUDRAFT_266678</name>
</gene>
<dbReference type="HOGENOM" id="CLU_3108500_0_0_1"/>
<dbReference type="Proteomes" id="UP000000305">
    <property type="component" value="Unassembled WGS sequence"/>
</dbReference>
<feature type="region of interest" description="Disordered" evidence="1">
    <location>
        <begin position="29"/>
        <end position="51"/>
    </location>
</feature>
<dbReference type="AlphaFoldDB" id="E9HVF5"/>
<reference evidence="2 3" key="1">
    <citation type="journal article" date="2011" name="Science">
        <title>The ecoresponsive genome of Daphnia pulex.</title>
        <authorList>
            <person name="Colbourne J.K."/>
            <person name="Pfrender M.E."/>
            <person name="Gilbert D."/>
            <person name="Thomas W.K."/>
            <person name="Tucker A."/>
            <person name="Oakley T.H."/>
            <person name="Tokishita S."/>
            <person name="Aerts A."/>
            <person name="Arnold G.J."/>
            <person name="Basu M.K."/>
            <person name="Bauer D.J."/>
            <person name="Caceres C.E."/>
            <person name="Carmel L."/>
            <person name="Casola C."/>
            <person name="Choi J.H."/>
            <person name="Detter J.C."/>
            <person name="Dong Q."/>
            <person name="Dusheyko S."/>
            <person name="Eads B.D."/>
            <person name="Frohlich T."/>
            <person name="Geiler-Samerotte K.A."/>
            <person name="Gerlach D."/>
            <person name="Hatcher P."/>
            <person name="Jogdeo S."/>
            <person name="Krijgsveld J."/>
            <person name="Kriventseva E.V."/>
            <person name="Kultz D."/>
            <person name="Laforsch C."/>
            <person name="Lindquist E."/>
            <person name="Lopez J."/>
            <person name="Manak J.R."/>
            <person name="Muller J."/>
            <person name="Pangilinan J."/>
            <person name="Patwardhan R.P."/>
            <person name="Pitluck S."/>
            <person name="Pritham E.J."/>
            <person name="Rechtsteiner A."/>
            <person name="Rho M."/>
            <person name="Rogozin I.B."/>
            <person name="Sakarya O."/>
            <person name="Salamov A."/>
            <person name="Schaack S."/>
            <person name="Shapiro H."/>
            <person name="Shiga Y."/>
            <person name="Skalitzky C."/>
            <person name="Smith Z."/>
            <person name="Souvorov A."/>
            <person name="Sung W."/>
            <person name="Tang Z."/>
            <person name="Tsuchiya D."/>
            <person name="Tu H."/>
            <person name="Vos H."/>
            <person name="Wang M."/>
            <person name="Wolf Y.I."/>
            <person name="Yamagata H."/>
            <person name="Yamada T."/>
            <person name="Ye Y."/>
            <person name="Shaw J.R."/>
            <person name="Andrews J."/>
            <person name="Crease T.J."/>
            <person name="Tang H."/>
            <person name="Lucas S.M."/>
            <person name="Robertson H.M."/>
            <person name="Bork P."/>
            <person name="Koonin E.V."/>
            <person name="Zdobnov E.M."/>
            <person name="Grigoriev I.V."/>
            <person name="Lynch M."/>
            <person name="Boore J.L."/>
        </authorList>
    </citation>
    <scope>NUCLEOTIDE SEQUENCE [LARGE SCALE GENOMIC DNA]</scope>
</reference>
<evidence type="ECO:0000313" key="3">
    <source>
        <dbReference type="Proteomes" id="UP000000305"/>
    </source>
</evidence>
<dbReference type="EMBL" id="GL732851">
    <property type="protein sequence ID" value="EFX64273.1"/>
    <property type="molecule type" value="Genomic_DNA"/>
</dbReference>
<name>E9HVF5_DAPPU</name>